<dbReference type="InterPro" id="IPR011051">
    <property type="entry name" value="RmlC_Cupin_sf"/>
</dbReference>
<evidence type="ECO:0000313" key="2">
    <source>
        <dbReference type="EMBL" id="ABM15883.1"/>
    </source>
</evidence>
<dbReference type="HOGENOM" id="CLU_137310_0_0_11"/>
<dbReference type="AlphaFoldDB" id="A1TFD3"/>
<keyword evidence="1" id="KW-0732">Signal</keyword>
<dbReference type="EMBL" id="CP000511">
    <property type="protein sequence ID" value="ABM15883.1"/>
    <property type="molecule type" value="Genomic_DNA"/>
</dbReference>
<evidence type="ECO:0000256" key="1">
    <source>
        <dbReference type="SAM" id="SignalP"/>
    </source>
</evidence>
<dbReference type="Proteomes" id="UP000009159">
    <property type="component" value="Chromosome"/>
</dbReference>
<dbReference type="Gene3D" id="2.60.120.10">
    <property type="entry name" value="Jelly Rolls"/>
    <property type="match status" value="1"/>
</dbReference>
<name>A1TFD3_MYCVP</name>
<dbReference type="KEGG" id="mva:Mvan_5112"/>
<feature type="chain" id="PRO_5002638065" evidence="1">
    <location>
        <begin position="23"/>
        <end position="158"/>
    </location>
</feature>
<keyword evidence="3" id="KW-1185">Reference proteome</keyword>
<gene>
    <name evidence="2" type="ordered locus">Mvan_5112</name>
</gene>
<evidence type="ECO:0000313" key="3">
    <source>
        <dbReference type="Proteomes" id="UP000009159"/>
    </source>
</evidence>
<sequence>MPFSLIMRLAQRLWMASGVAVAAVAAVAAVGSAGASATPGEGVDAVTLSESSVDGKSYVARMITIAPGGTTGWHYHPGDVFAVVRAGTLTHYAAASCAVDGVYGAGAPISEASGPGYVHVGRNEGAEPLVMWVLYANPPATPLAIDVPDPGCPLPGAG</sequence>
<proteinExistence type="predicted"/>
<protein>
    <submittedName>
        <fullName evidence="2">Cupin 2, conserved barrel domain protein</fullName>
    </submittedName>
</protein>
<feature type="signal peptide" evidence="1">
    <location>
        <begin position="1"/>
        <end position="22"/>
    </location>
</feature>
<dbReference type="eggNOG" id="COG1917">
    <property type="taxonomic scope" value="Bacteria"/>
</dbReference>
<organism evidence="2 3">
    <name type="scientific">Mycolicibacterium vanbaalenii (strain DSM 7251 / JCM 13017 / BCRC 16820 / KCTC 9966 / NRRL B-24157 / PYR-1)</name>
    <name type="common">Mycobacterium vanbaalenii</name>
    <dbReference type="NCBI Taxonomy" id="350058"/>
    <lineage>
        <taxon>Bacteria</taxon>
        <taxon>Bacillati</taxon>
        <taxon>Actinomycetota</taxon>
        <taxon>Actinomycetes</taxon>
        <taxon>Mycobacteriales</taxon>
        <taxon>Mycobacteriaceae</taxon>
        <taxon>Mycolicibacterium</taxon>
    </lineage>
</organism>
<dbReference type="STRING" id="350058.Mvan_5112"/>
<dbReference type="InterPro" id="IPR014710">
    <property type="entry name" value="RmlC-like_jellyroll"/>
</dbReference>
<dbReference type="SUPFAM" id="SSF51182">
    <property type="entry name" value="RmlC-like cupins"/>
    <property type="match status" value="1"/>
</dbReference>
<reference evidence="2" key="1">
    <citation type="submission" date="2006-12" db="EMBL/GenBank/DDBJ databases">
        <title>Complete sequence of Mycobacterium vanbaalenii PYR-1.</title>
        <authorList>
            <consortium name="US DOE Joint Genome Institute"/>
            <person name="Copeland A."/>
            <person name="Lucas S."/>
            <person name="Lapidus A."/>
            <person name="Barry K."/>
            <person name="Detter J.C."/>
            <person name="Glavina del Rio T."/>
            <person name="Hammon N."/>
            <person name="Israni S."/>
            <person name="Dalin E."/>
            <person name="Tice H."/>
            <person name="Pitluck S."/>
            <person name="Singan V."/>
            <person name="Schmutz J."/>
            <person name="Larimer F."/>
            <person name="Land M."/>
            <person name="Hauser L."/>
            <person name="Kyrpides N."/>
            <person name="Anderson I.J."/>
            <person name="Miller C."/>
            <person name="Richardson P."/>
        </authorList>
    </citation>
    <scope>NUCLEOTIDE SEQUENCE [LARGE SCALE GENOMIC DNA]</scope>
    <source>
        <strain evidence="2">PYR-1</strain>
    </source>
</reference>
<accession>A1TFD3</accession>